<feature type="signal peptide" evidence="1">
    <location>
        <begin position="1"/>
        <end position="24"/>
    </location>
</feature>
<gene>
    <name evidence="2" type="ORF">SORBI_3004G043900</name>
</gene>
<reference evidence="3" key="2">
    <citation type="journal article" date="2018" name="Plant J.">
        <title>The Sorghum bicolor reference genome: improved assembly, gene annotations, a transcriptome atlas, and signatures of genome organization.</title>
        <authorList>
            <person name="McCormick R.F."/>
            <person name="Truong S.K."/>
            <person name="Sreedasyam A."/>
            <person name="Jenkins J."/>
            <person name="Shu S."/>
            <person name="Sims D."/>
            <person name="Kennedy M."/>
            <person name="Amirebrahimi M."/>
            <person name="Weers B.D."/>
            <person name="McKinley B."/>
            <person name="Mattison A."/>
            <person name="Morishige D.T."/>
            <person name="Grimwood J."/>
            <person name="Schmutz J."/>
            <person name="Mullet J.E."/>
        </authorList>
    </citation>
    <scope>NUCLEOTIDE SEQUENCE [LARGE SCALE GENOMIC DNA]</scope>
    <source>
        <strain evidence="3">cv. BTx623</strain>
    </source>
</reference>
<name>A0A194YMR8_SORBI</name>
<keyword evidence="1" id="KW-0732">Signal</keyword>
<evidence type="ECO:0000256" key="1">
    <source>
        <dbReference type="SAM" id="SignalP"/>
    </source>
</evidence>
<accession>A0A194YMR8</accession>
<sequence>MVHGWPALFLYLLLSPGEEHGGGGFRTGGVCGGEGGGYVVTAEGVRELGYRSGEGARIWEQRKVAEQQRIGGIQRMVV</sequence>
<proteinExistence type="predicted"/>
<dbReference type="Proteomes" id="UP000000768">
    <property type="component" value="Chromosome 4"/>
</dbReference>
<reference evidence="2 3" key="1">
    <citation type="journal article" date="2009" name="Nature">
        <title>The Sorghum bicolor genome and the diversification of grasses.</title>
        <authorList>
            <person name="Paterson A.H."/>
            <person name="Bowers J.E."/>
            <person name="Bruggmann R."/>
            <person name="Dubchak I."/>
            <person name="Grimwood J."/>
            <person name="Gundlach H."/>
            <person name="Haberer G."/>
            <person name="Hellsten U."/>
            <person name="Mitros T."/>
            <person name="Poliakov A."/>
            <person name="Schmutz J."/>
            <person name="Spannagl M."/>
            <person name="Tang H."/>
            <person name="Wang X."/>
            <person name="Wicker T."/>
            <person name="Bharti A.K."/>
            <person name="Chapman J."/>
            <person name="Feltus F.A."/>
            <person name="Gowik U."/>
            <person name="Grigoriev I.V."/>
            <person name="Lyons E."/>
            <person name="Maher C.A."/>
            <person name="Martis M."/>
            <person name="Narechania A."/>
            <person name="Otillar R.P."/>
            <person name="Penning B.W."/>
            <person name="Salamov A.A."/>
            <person name="Wang Y."/>
            <person name="Zhang L."/>
            <person name="Carpita N.C."/>
            <person name="Freeling M."/>
            <person name="Gingle A.R."/>
            <person name="Hash C.T."/>
            <person name="Keller B."/>
            <person name="Klein P."/>
            <person name="Kresovich S."/>
            <person name="McCann M.C."/>
            <person name="Ming R."/>
            <person name="Peterson D.G."/>
            <person name="Mehboob-ur-Rahman"/>
            <person name="Ware D."/>
            <person name="Westhoff P."/>
            <person name="Mayer K.F."/>
            <person name="Messing J."/>
            <person name="Rokhsar D.S."/>
        </authorList>
    </citation>
    <scope>NUCLEOTIDE SEQUENCE [LARGE SCALE GENOMIC DNA]</scope>
    <source>
        <strain evidence="3">cv. BTx623</strain>
    </source>
</reference>
<evidence type="ECO:0000313" key="2">
    <source>
        <dbReference type="EMBL" id="KXG29497.1"/>
    </source>
</evidence>
<dbReference type="InParanoid" id="A0A194YMR8"/>
<organism evidence="2 3">
    <name type="scientific">Sorghum bicolor</name>
    <name type="common">Sorghum</name>
    <name type="synonym">Sorghum vulgare</name>
    <dbReference type="NCBI Taxonomy" id="4558"/>
    <lineage>
        <taxon>Eukaryota</taxon>
        <taxon>Viridiplantae</taxon>
        <taxon>Streptophyta</taxon>
        <taxon>Embryophyta</taxon>
        <taxon>Tracheophyta</taxon>
        <taxon>Spermatophyta</taxon>
        <taxon>Magnoliopsida</taxon>
        <taxon>Liliopsida</taxon>
        <taxon>Poales</taxon>
        <taxon>Poaceae</taxon>
        <taxon>PACMAD clade</taxon>
        <taxon>Panicoideae</taxon>
        <taxon>Andropogonodae</taxon>
        <taxon>Andropogoneae</taxon>
        <taxon>Sorghinae</taxon>
        <taxon>Sorghum</taxon>
    </lineage>
</organism>
<keyword evidence="3" id="KW-1185">Reference proteome</keyword>
<evidence type="ECO:0008006" key="4">
    <source>
        <dbReference type="Google" id="ProtNLM"/>
    </source>
</evidence>
<protein>
    <recommendedName>
        <fullName evidence="4">Secreted protein</fullName>
    </recommendedName>
</protein>
<dbReference type="Gramene" id="KXG29497">
    <property type="protein sequence ID" value="KXG29497"/>
    <property type="gene ID" value="SORBI_3004G043900"/>
</dbReference>
<dbReference type="AlphaFoldDB" id="A0A194YMR8"/>
<dbReference type="EMBL" id="CM000763">
    <property type="protein sequence ID" value="KXG29497.1"/>
    <property type="molecule type" value="Genomic_DNA"/>
</dbReference>
<feature type="chain" id="PRO_5008268906" description="Secreted protein" evidence="1">
    <location>
        <begin position="25"/>
        <end position="78"/>
    </location>
</feature>
<evidence type="ECO:0000313" key="3">
    <source>
        <dbReference type="Proteomes" id="UP000000768"/>
    </source>
</evidence>